<dbReference type="EMBL" id="FNAJ01000001">
    <property type="protein sequence ID" value="SDD50888.1"/>
    <property type="molecule type" value="Genomic_DNA"/>
</dbReference>
<dbReference type="EMBL" id="BJVY01000007">
    <property type="protein sequence ID" value="GEL69980.1"/>
    <property type="molecule type" value="Genomic_DNA"/>
</dbReference>
<dbReference type="AlphaFoldDB" id="A0A511H8W2"/>
<dbReference type="Proteomes" id="UP000321224">
    <property type="component" value="Unassembled WGS sequence"/>
</dbReference>
<name>A0A511H8W2_9BACT</name>
<protein>
    <submittedName>
        <fullName evidence="1">Uncharacterized protein</fullName>
    </submittedName>
</protein>
<evidence type="ECO:0000313" key="1">
    <source>
        <dbReference type="EMBL" id="GEL69980.1"/>
    </source>
</evidence>
<gene>
    <name evidence="1" type="ORF">MVI01_17640</name>
    <name evidence="2" type="ORF">SAMN04488504_1011190</name>
</gene>
<proteinExistence type="predicted"/>
<evidence type="ECO:0000313" key="2">
    <source>
        <dbReference type="EMBL" id="SDD50888.1"/>
    </source>
</evidence>
<reference evidence="2 3" key="1">
    <citation type="submission" date="2016-10" db="EMBL/GenBank/DDBJ databases">
        <authorList>
            <person name="Varghese N."/>
            <person name="Submissions S."/>
        </authorList>
    </citation>
    <scope>NUCLEOTIDE SEQUENCE [LARGE SCALE GENOMIC DNA]</scope>
    <source>
        <strain evidence="2 3">DSM 2260</strain>
    </source>
</reference>
<dbReference type="RefSeq" id="WP_090486662.1">
    <property type="nucleotide sequence ID" value="NZ_BJVY01000007.1"/>
</dbReference>
<sequence length="280" mass="31024">MRETIEFRIAERDAREHLDPGLGVSLGGSIRKVVLPVDDACVARIAQLNHAYAKQGGAFFMSWRLHRRYTARELQSAEVLNLVVRAYFEPTGAMCGTAYDESSTCRHCGAGARQVSDLILDTRRIPKGKDIAQTLAGEVVVSSRLASAFQMHGLRGAEFRPVLHQGRGKRLPSDWFQLVVTSKPLTLNARTVAGNNPFDLDERNVFRCPSGHTAGLNPISELYVDRASHDGADLCVTDKLFGDRRGELRPEPRLIISPRFRDALQAMRAQGYALEAAHFV</sequence>
<dbReference type="Proteomes" id="UP000198717">
    <property type="component" value="Unassembled WGS sequence"/>
</dbReference>
<reference evidence="1 4" key="2">
    <citation type="submission" date="2019-07" db="EMBL/GenBank/DDBJ databases">
        <title>Whole genome shotgun sequence of Myxococcus virescens NBRC 100334.</title>
        <authorList>
            <person name="Hosoyama A."/>
            <person name="Uohara A."/>
            <person name="Ohji S."/>
            <person name="Ichikawa N."/>
        </authorList>
    </citation>
    <scope>NUCLEOTIDE SEQUENCE [LARGE SCALE GENOMIC DNA]</scope>
    <source>
        <strain evidence="1 4">NBRC 100334</strain>
    </source>
</reference>
<keyword evidence="3" id="KW-1185">Reference proteome</keyword>
<organism evidence="1 4">
    <name type="scientific">Myxococcus virescens</name>
    <dbReference type="NCBI Taxonomy" id="83456"/>
    <lineage>
        <taxon>Bacteria</taxon>
        <taxon>Pseudomonadati</taxon>
        <taxon>Myxococcota</taxon>
        <taxon>Myxococcia</taxon>
        <taxon>Myxococcales</taxon>
        <taxon>Cystobacterineae</taxon>
        <taxon>Myxococcaceae</taxon>
        <taxon>Myxococcus</taxon>
    </lineage>
</organism>
<evidence type="ECO:0000313" key="4">
    <source>
        <dbReference type="Proteomes" id="UP000321224"/>
    </source>
</evidence>
<comment type="caution">
    <text evidence="1">The sequence shown here is derived from an EMBL/GenBank/DDBJ whole genome shotgun (WGS) entry which is preliminary data.</text>
</comment>
<accession>A0A511H8W2</accession>
<evidence type="ECO:0000313" key="3">
    <source>
        <dbReference type="Proteomes" id="UP000198717"/>
    </source>
</evidence>